<dbReference type="AlphaFoldDB" id="A0A0L1M0A5"/>
<proteinExistence type="predicted"/>
<name>A0A0L1M0A5_PSESX</name>
<dbReference type="EMBL" id="LFQK01000048">
    <property type="protein sequence ID" value="KNH21841.1"/>
    <property type="molecule type" value="Genomic_DNA"/>
</dbReference>
<reference evidence="1 2" key="1">
    <citation type="submission" date="2015-06" db="EMBL/GenBank/DDBJ databases">
        <authorList>
            <person name="Hoefler B.C."/>
            <person name="Straight P.D."/>
        </authorList>
    </citation>
    <scope>NUCLEOTIDE SEQUENCE [LARGE SCALE GENOMIC DNA]</scope>
    <source>
        <strain evidence="1 2">Riq4</strain>
    </source>
</reference>
<accession>A0A0L1M0A5</accession>
<evidence type="ECO:0000313" key="2">
    <source>
        <dbReference type="Proteomes" id="UP000036955"/>
    </source>
</evidence>
<dbReference type="PATRIC" id="fig|317.197.peg.4523"/>
<protein>
    <submittedName>
        <fullName evidence="1">Uncharacterized protein</fullName>
    </submittedName>
</protein>
<organism evidence="1 2">
    <name type="scientific">Pseudomonas syringae</name>
    <dbReference type="NCBI Taxonomy" id="317"/>
    <lineage>
        <taxon>Bacteria</taxon>
        <taxon>Pseudomonadati</taxon>
        <taxon>Pseudomonadota</taxon>
        <taxon>Gammaproteobacteria</taxon>
        <taxon>Pseudomonadales</taxon>
        <taxon>Pseudomonadaceae</taxon>
        <taxon>Pseudomonas</taxon>
    </lineage>
</organism>
<dbReference type="Proteomes" id="UP000036955">
    <property type="component" value="Unassembled WGS sequence"/>
</dbReference>
<comment type="caution">
    <text evidence="1">The sequence shown here is derived from an EMBL/GenBank/DDBJ whole genome shotgun (WGS) entry which is preliminary data.</text>
</comment>
<sequence length="61" mass="7246">MLDRAEIDNGHVQTIDFEWHTLSKIERRLVGLYRQLTEEDRKQLRRLTEALATIPEEPTVN</sequence>
<gene>
    <name evidence="1" type="ORF">ACS77_22990</name>
</gene>
<evidence type="ECO:0000313" key="1">
    <source>
        <dbReference type="EMBL" id="KNH21841.1"/>
    </source>
</evidence>
<dbReference type="OrthoDB" id="6976172at2"/>